<protein>
    <recommendedName>
        <fullName evidence="4">Peptidase propeptide and YPEB domain-containing protein</fullName>
    </recommendedName>
</protein>
<sequence length="167" mass="18498">MKMRWITLSTLAVFAFVQPALAGEHLWRGADTSVVAIAPAGANDLQPATSDVHHGMSDDLHHFDVKSSVQVSRQDLREAYEASRDAYTRKLQKFAKCSPRDAEKAVAAAHPGLKVTHLQLRNIRTNLVYTGIAEDDEDKYLVIVDAGNGKVLLDRELPTHHEKVFAD</sequence>
<evidence type="ECO:0000313" key="3">
    <source>
        <dbReference type="Proteomes" id="UP000183508"/>
    </source>
</evidence>
<proteinExistence type="predicted"/>
<feature type="chain" id="PRO_5010209730" description="Peptidase propeptide and YPEB domain-containing protein" evidence="1">
    <location>
        <begin position="23"/>
        <end position="167"/>
    </location>
</feature>
<evidence type="ECO:0000313" key="2">
    <source>
        <dbReference type="EMBL" id="SFU50754.1"/>
    </source>
</evidence>
<evidence type="ECO:0008006" key="4">
    <source>
        <dbReference type="Google" id="ProtNLM"/>
    </source>
</evidence>
<dbReference type="EMBL" id="FPBV01000003">
    <property type="protein sequence ID" value="SFU50754.1"/>
    <property type="molecule type" value="Genomic_DNA"/>
</dbReference>
<dbReference type="Gene3D" id="3.10.450.40">
    <property type="match status" value="1"/>
</dbReference>
<dbReference type="RefSeq" id="WP_245783823.1">
    <property type="nucleotide sequence ID" value="NZ_FPBV01000003.1"/>
</dbReference>
<keyword evidence="1" id="KW-0732">Signal</keyword>
<keyword evidence="3" id="KW-1185">Reference proteome</keyword>
<feature type="signal peptide" evidence="1">
    <location>
        <begin position="1"/>
        <end position="22"/>
    </location>
</feature>
<evidence type="ECO:0000256" key="1">
    <source>
        <dbReference type="SAM" id="SignalP"/>
    </source>
</evidence>
<name>A0A1I7GQM0_9BACL</name>
<gene>
    <name evidence="2" type="ORF">SAMN05421543_1035</name>
</gene>
<dbReference type="eggNOG" id="COG3212">
    <property type="taxonomic scope" value="Bacteria"/>
</dbReference>
<reference evidence="3" key="1">
    <citation type="submission" date="2016-10" db="EMBL/GenBank/DDBJ databases">
        <authorList>
            <person name="Varghese N."/>
        </authorList>
    </citation>
    <scope>NUCLEOTIDE SEQUENCE [LARGE SCALE GENOMIC DNA]</scope>
    <source>
        <strain evidence="3">DSM 17980</strain>
    </source>
</reference>
<accession>A0A1I7GQM0</accession>
<dbReference type="AlphaFoldDB" id="A0A1I7GQM0"/>
<dbReference type="STRING" id="392015.SAMN05421543_1035"/>
<organism evidence="2 3">
    <name type="scientific">Alicyclobacillus macrosporangiidus</name>
    <dbReference type="NCBI Taxonomy" id="392015"/>
    <lineage>
        <taxon>Bacteria</taxon>
        <taxon>Bacillati</taxon>
        <taxon>Bacillota</taxon>
        <taxon>Bacilli</taxon>
        <taxon>Bacillales</taxon>
        <taxon>Alicyclobacillaceae</taxon>
        <taxon>Alicyclobacillus</taxon>
    </lineage>
</organism>
<dbReference type="Proteomes" id="UP000183508">
    <property type="component" value="Unassembled WGS sequence"/>
</dbReference>